<name>A0A4Q0SRW4_9BRAD</name>
<organism evidence="1 2">
    <name type="scientific">Bradyrhizobium zhanjiangense</name>
    <dbReference type="NCBI Taxonomy" id="1325107"/>
    <lineage>
        <taxon>Bacteria</taxon>
        <taxon>Pseudomonadati</taxon>
        <taxon>Pseudomonadota</taxon>
        <taxon>Alphaproteobacteria</taxon>
        <taxon>Hyphomicrobiales</taxon>
        <taxon>Nitrobacteraceae</taxon>
        <taxon>Bradyrhizobium</taxon>
    </lineage>
</organism>
<dbReference type="SUPFAM" id="SSF51735">
    <property type="entry name" value="NAD(P)-binding Rossmann-fold domains"/>
    <property type="match status" value="1"/>
</dbReference>
<accession>A0A4Q0SRW4</accession>
<comment type="caution">
    <text evidence="1">The sequence shown here is derived from an EMBL/GenBank/DDBJ whole genome shotgun (WGS) entry which is preliminary data.</text>
</comment>
<evidence type="ECO:0000313" key="1">
    <source>
        <dbReference type="EMBL" id="RXH41438.1"/>
    </source>
</evidence>
<evidence type="ECO:0000313" key="2">
    <source>
        <dbReference type="Proteomes" id="UP000290565"/>
    </source>
</evidence>
<dbReference type="Gene3D" id="3.40.50.720">
    <property type="entry name" value="NAD(P)-binding Rossmann-like Domain"/>
    <property type="match status" value="1"/>
</dbReference>
<reference evidence="1 2" key="1">
    <citation type="submission" date="2015-04" db="EMBL/GenBank/DDBJ databases">
        <title>Comparative genomics of rhizobia nodulating Arachis hypogaea in China.</title>
        <authorList>
            <person name="Li Y."/>
        </authorList>
    </citation>
    <scope>NUCLEOTIDE SEQUENCE [LARGE SCALE GENOMIC DNA]</scope>
    <source>
        <strain evidence="1 2">CCBAU 51787</strain>
    </source>
</reference>
<protein>
    <submittedName>
        <fullName evidence="1">Uncharacterized protein</fullName>
    </submittedName>
</protein>
<dbReference type="AlphaFoldDB" id="A0A4Q0SRW4"/>
<dbReference type="InterPro" id="IPR036291">
    <property type="entry name" value="NAD(P)-bd_dom_sf"/>
</dbReference>
<gene>
    <name evidence="1" type="ORF">XH94_07440</name>
</gene>
<sequence length="97" mass="10552">MPLGHIAIEITGRPAPRVIAAASTADKRRFAIRFGADAARDYTGERWRDELNELTSSGSVDDSEHPVSWARGDEMSGCAELAREADIAHSSEPMRAL</sequence>
<proteinExistence type="predicted"/>
<dbReference type="Proteomes" id="UP000290565">
    <property type="component" value="Unassembled WGS sequence"/>
</dbReference>
<dbReference type="EMBL" id="LBJM01000016">
    <property type="protein sequence ID" value="RXH41438.1"/>
    <property type="molecule type" value="Genomic_DNA"/>
</dbReference>